<organism evidence="1 2">
    <name type="scientific">Crucibulum laeve</name>
    <dbReference type="NCBI Taxonomy" id="68775"/>
    <lineage>
        <taxon>Eukaryota</taxon>
        <taxon>Fungi</taxon>
        <taxon>Dikarya</taxon>
        <taxon>Basidiomycota</taxon>
        <taxon>Agaricomycotina</taxon>
        <taxon>Agaricomycetes</taxon>
        <taxon>Agaricomycetidae</taxon>
        <taxon>Agaricales</taxon>
        <taxon>Agaricineae</taxon>
        <taxon>Nidulariaceae</taxon>
        <taxon>Crucibulum</taxon>
    </lineage>
</organism>
<gene>
    <name evidence="1" type="ORF">BDQ12DRAFT_677816</name>
</gene>
<keyword evidence="2" id="KW-1185">Reference proteome</keyword>
<dbReference type="EMBL" id="ML213593">
    <property type="protein sequence ID" value="TFK42214.1"/>
    <property type="molecule type" value="Genomic_DNA"/>
</dbReference>
<protein>
    <submittedName>
        <fullName evidence="1">Uncharacterized protein</fullName>
    </submittedName>
</protein>
<proteinExistence type="predicted"/>
<accession>A0A5C3M9S6</accession>
<evidence type="ECO:0000313" key="2">
    <source>
        <dbReference type="Proteomes" id="UP000308652"/>
    </source>
</evidence>
<sequence>MMSSNTNDWISCPRFKKLFNDICIVAKDVFGDRIANFDKLGKVTASKKLVSPTS</sequence>
<dbReference type="Proteomes" id="UP000308652">
    <property type="component" value="Unassembled WGS sequence"/>
</dbReference>
<evidence type="ECO:0000313" key="1">
    <source>
        <dbReference type="EMBL" id="TFK42214.1"/>
    </source>
</evidence>
<name>A0A5C3M9S6_9AGAR</name>
<reference evidence="1 2" key="1">
    <citation type="journal article" date="2019" name="Nat. Ecol. Evol.">
        <title>Megaphylogeny resolves global patterns of mushroom evolution.</title>
        <authorList>
            <person name="Varga T."/>
            <person name="Krizsan K."/>
            <person name="Foldi C."/>
            <person name="Dima B."/>
            <person name="Sanchez-Garcia M."/>
            <person name="Sanchez-Ramirez S."/>
            <person name="Szollosi G.J."/>
            <person name="Szarkandi J.G."/>
            <person name="Papp V."/>
            <person name="Albert L."/>
            <person name="Andreopoulos W."/>
            <person name="Angelini C."/>
            <person name="Antonin V."/>
            <person name="Barry K.W."/>
            <person name="Bougher N.L."/>
            <person name="Buchanan P."/>
            <person name="Buyck B."/>
            <person name="Bense V."/>
            <person name="Catcheside P."/>
            <person name="Chovatia M."/>
            <person name="Cooper J."/>
            <person name="Damon W."/>
            <person name="Desjardin D."/>
            <person name="Finy P."/>
            <person name="Geml J."/>
            <person name="Haridas S."/>
            <person name="Hughes K."/>
            <person name="Justo A."/>
            <person name="Karasinski D."/>
            <person name="Kautmanova I."/>
            <person name="Kiss B."/>
            <person name="Kocsube S."/>
            <person name="Kotiranta H."/>
            <person name="LaButti K.M."/>
            <person name="Lechner B.E."/>
            <person name="Liimatainen K."/>
            <person name="Lipzen A."/>
            <person name="Lukacs Z."/>
            <person name="Mihaltcheva S."/>
            <person name="Morgado L.N."/>
            <person name="Niskanen T."/>
            <person name="Noordeloos M.E."/>
            <person name="Ohm R.A."/>
            <person name="Ortiz-Santana B."/>
            <person name="Ovrebo C."/>
            <person name="Racz N."/>
            <person name="Riley R."/>
            <person name="Savchenko A."/>
            <person name="Shiryaev A."/>
            <person name="Soop K."/>
            <person name="Spirin V."/>
            <person name="Szebenyi C."/>
            <person name="Tomsovsky M."/>
            <person name="Tulloss R.E."/>
            <person name="Uehling J."/>
            <person name="Grigoriev I.V."/>
            <person name="Vagvolgyi C."/>
            <person name="Papp T."/>
            <person name="Martin F.M."/>
            <person name="Miettinen O."/>
            <person name="Hibbett D.S."/>
            <person name="Nagy L.G."/>
        </authorList>
    </citation>
    <scope>NUCLEOTIDE SEQUENCE [LARGE SCALE GENOMIC DNA]</scope>
    <source>
        <strain evidence="1 2">CBS 166.37</strain>
    </source>
</reference>
<dbReference type="AlphaFoldDB" id="A0A5C3M9S6"/>